<protein>
    <submittedName>
        <fullName evidence="1">Phage late control gene D protein (GPD)</fullName>
    </submittedName>
</protein>
<dbReference type="AlphaFoldDB" id="A0A239FII7"/>
<sequence>MTAITYFQLKTNIEYIQQIKNIKMTQQINHHAYLYLTAIISEQYKDDYVKENLREEQITLYIEDDKPKTLFQGMIQHIQVQVIEDVYYLEIKAVSNSFKIDIKKECRSFQDKNMSYRDMIKGIVRNYPGGDMMDKASQGKAIEKFIMQYQETDWEFLKRMASHFHMGILPSVIHEGPKILFGTAEGNDIGEIESYNYYITKNIGQYMKSSQNTNPNLKELDTIEFHIETEKEYEIGDKVTYQNIPLYIKSKEGELVNGTLLFKYALSTKNGLSQDQLYNEQITGISLKGRVLEVVRDKIKVHLEIDKSQNKAQAWEFPYTTIYTAEGNSGWYCMPELNDTVLIYFPTRQEHKGVGMNAIRVENKSTDKIQNPDIKYFRTKNGKELKFSPDEIQITCINGTDKETGESRIIYIRLNQDTGIEIISTEPIHFKTEKGIKLEAEDTIKILASEQIKLKCKTSEIKIDSQIDICGEDVKIN</sequence>
<accession>A0A239FII7</accession>
<proteinExistence type="predicted"/>
<dbReference type="EMBL" id="FZOJ01000013">
    <property type="protein sequence ID" value="SNS56617.1"/>
    <property type="molecule type" value="Genomic_DNA"/>
</dbReference>
<organism evidence="1 2">
    <name type="scientific">Anaerovirgula multivorans</name>
    <dbReference type="NCBI Taxonomy" id="312168"/>
    <lineage>
        <taxon>Bacteria</taxon>
        <taxon>Bacillati</taxon>
        <taxon>Bacillota</taxon>
        <taxon>Clostridia</taxon>
        <taxon>Peptostreptococcales</taxon>
        <taxon>Natronincolaceae</taxon>
        <taxon>Anaerovirgula</taxon>
    </lineage>
</organism>
<evidence type="ECO:0000313" key="2">
    <source>
        <dbReference type="Proteomes" id="UP000198304"/>
    </source>
</evidence>
<keyword evidence="2" id="KW-1185">Reference proteome</keyword>
<name>A0A239FII7_9FIRM</name>
<dbReference type="Pfam" id="PF05954">
    <property type="entry name" value="Phage_GPD"/>
    <property type="match status" value="1"/>
</dbReference>
<reference evidence="2" key="1">
    <citation type="submission" date="2017-06" db="EMBL/GenBank/DDBJ databases">
        <authorList>
            <person name="Varghese N."/>
            <person name="Submissions S."/>
        </authorList>
    </citation>
    <scope>NUCLEOTIDE SEQUENCE [LARGE SCALE GENOMIC DNA]</scope>
    <source>
        <strain evidence="2">SCA</strain>
    </source>
</reference>
<dbReference type="Gene3D" id="2.30.110.50">
    <property type="match status" value="1"/>
</dbReference>
<dbReference type="RefSeq" id="WP_089283476.1">
    <property type="nucleotide sequence ID" value="NZ_FZOJ01000013.1"/>
</dbReference>
<evidence type="ECO:0000313" key="1">
    <source>
        <dbReference type="EMBL" id="SNS56617.1"/>
    </source>
</evidence>
<dbReference type="Proteomes" id="UP000198304">
    <property type="component" value="Unassembled WGS sequence"/>
</dbReference>
<dbReference type="SUPFAM" id="SSF69279">
    <property type="entry name" value="Phage tail proteins"/>
    <property type="match status" value="1"/>
</dbReference>
<dbReference type="Gene3D" id="3.55.50.10">
    <property type="entry name" value="Baseplate protein-like domains"/>
    <property type="match status" value="1"/>
</dbReference>
<gene>
    <name evidence="1" type="ORF">SAMN05446037_101328</name>
</gene>
<dbReference type="OrthoDB" id="95423at2"/>